<evidence type="ECO:0000259" key="7">
    <source>
        <dbReference type="PROSITE" id="PS50950"/>
    </source>
</evidence>
<keyword evidence="8" id="KW-1185">Reference proteome</keyword>
<dbReference type="SUPFAM" id="SSF52283">
    <property type="entry name" value="Formate/glycerate dehydrogenase catalytic domain-like"/>
    <property type="match status" value="1"/>
</dbReference>
<dbReference type="InterPro" id="IPR029752">
    <property type="entry name" value="D-isomer_DH_CS1"/>
</dbReference>
<dbReference type="Gene3D" id="3.40.50.720">
    <property type="entry name" value="NAD(P)-binding Rossmann-like Domain"/>
    <property type="match status" value="2"/>
</dbReference>
<dbReference type="GO" id="GO:0003714">
    <property type="term" value="F:transcription corepressor activity"/>
    <property type="evidence" value="ECO:0007669"/>
    <property type="project" value="TreeGrafter"/>
</dbReference>
<dbReference type="GO" id="GO:0016616">
    <property type="term" value="F:oxidoreductase activity, acting on the CH-OH group of donors, NAD or NADP as acceptor"/>
    <property type="evidence" value="ECO:0007669"/>
    <property type="project" value="InterPro"/>
</dbReference>
<dbReference type="SUPFAM" id="SSF57716">
    <property type="entry name" value="Glucocorticoid receptor-like (DNA-binding domain)"/>
    <property type="match status" value="1"/>
</dbReference>
<evidence type="ECO:0000256" key="1">
    <source>
        <dbReference type="ARBA" id="ARBA00022723"/>
    </source>
</evidence>
<dbReference type="GO" id="GO:0006357">
    <property type="term" value="P:regulation of transcription by RNA polymerase II"/>
    <property type="evidence" value="ECO:0007669"/>
    <property type="project" value="TreeGrafter"/>
</dbReference>
<dbReference type="InterPro" id="IPR006612">
    <property type="entry name" value="THAP_Znf"/>
</dbReference>
<dbReference type="GO" id="GO:0003677">
    <property type="term" value="F:DNA binding"/>
    <property type="evidence" value="ECO:0007669"/>
    <property type="project" value="UniProtKB-UniRule"/>
</dbReference>
<evidence type="ECO:0000313" key="9">
    <source>
        <dbReference type="WBParaSite" id="Minc3s00147g06034"/>
    </source>
</evidence>
<dbReference type="PANTHER" id="PTHR46029:SF7">
    <property type="entry name" value="C-TERMINAL-BINDING PROTEIN"/>
    <property type="match status" value="1"/>
</dbReference>
<evidence type="ECO:0000256" key="6">
    <source>
        <dbReference type="SAM" id="MobiDB-lite"/>
    </source>
</evidence>
<dbReference type="Pfam" id="PF05485">
    <property type="entry name" value="THAP"/>
    <property type="match status" value="1"/>
</dbReference>
<dbReference type="Pfam" id="PF02826">
    <property type="entry name" value="2-Hacid_dh_C"/>
    <property type="match status" value="1"/>
</dbReference>
<dbReference type="GO" id="GO:0001221">
    <property type="term" value="F:transcription coregulator binding"/>
    <property type="evidence" value="ECO:0007669"/>
    <property type="project" value="TreeGrafter"/>
</dbReference>
<dbReference type="GO" id="GO:0051287">
    <property type="term" value="F:NAD binding"/>
    <property type="evidence" value="ECO:0007669"/>
    <property type="project" value="InterPro"/>
</dbReference>
<reference evidence="9" key="1">
    <citation type="submission" date="2022-11" db="UniProtKB">
        <authorList>
            <consortium name="WormBaseParasite"/>
        </authorList>
    </citation>
    <scope>IDENTIFICATION</scope>
</reference>
<dbReference type="GO" id="GO:0003713">
    <property type="term" value="F:transcription coactivator activity"/>
    <property type="evidence" value="ECO:0007669"/>
    <property type="project" value="TreeGrafter"/>
</dbReference>
<dbReference type="PROSITE" id="PS00065">
    <property type="entry name" value="D_2_HYDROXYACID_DH_1"/>
    <property type="match status" value="1"/>
</dbReference>
<protein>
    <submittedName>
        <fullName evidence="9">THAP-type domain-containing protein</fullName>
    </submittedName>
</protein>
<sequence>MPTTCGYPNCKFRSRYRGQEDNRHFYRIPKRPAVLRQAWLNAIGRNEETVLRICSAHFFGGEKHEGDIPVADPQIDTPKFIELPPKESRTAERKSRLKALSSAPPSTNIITTISSPSLLINSQRSSSSTSTLNQNSSISRHSRRGYRTHFGLPFNQRIIRKPSFNSHLNFGNLNSSLFNNSDNEEKNSLKNHPFPQINNLLPSFSNKLMLFNSIFGVNNQQQPPLLPQPPQISLLSNKSPTTQINILTNNLPTEQLPLNNIQKPLVALLDGRDCSVEMPLLKDVATVAFCDAQSINDIHEKVLNEATVALLYQSISLGREEFNKFKSLKAVIRIGPGYNNIDINAATELGIAICHTPVECVEENADSAISLILNLFRKTFSLCNFLQNGKKTLNIDQISELMNGSQRIRGSTLGIVGMGSVGIAVALRAKSFGFRVLFYDNNLALGMENALGIERCSNLTELFSQSDCLTLHCPLTSENKHLINLETIKYLKFGAFLVNTTEFDLIESNSLISALKSGNIRSFAMDCDQPKNIFERENYGKN</sequence>
<dbReference type="Proteomes" id="UP000887563">
    <property type="component" value="Unplaced"/>
</dbReference>
<name>A0A914KWW8_MELIC</name>
<dbReference type="SUPFAM" id="SSF51735">
    <property type="entry name" value="NAD(P)-binding Rossmann-fold domains"/>
    <property type="match status" value="1"/>
</dbReference>
<dbReference type="GO" id="GO:0008270">
    <property type="term" value="F:zinc ion binding"/>
    <property type="evidence" value="ECO:0007669"/>
    <property type="project" value="UniProtKB-KW"/>
</dbReference>
<accession>A0A914KWW8</accession>
<evidence type="ECO:0000256" key="4">
    <source>
        <dbReference type="ARBA" id="ARBA00023125"/>
    </source>
</evidence>
<dbReference type="GO" id="GO:0140297">
    <property type="term" value="F:DNA-binding transcription factor binding"/>
    <property type="evidence" value="ECO:0007669"/>
    <property type="project" value="TreeGrafter"/>
</dbReference>
<dbReference type="PANTHER" id="PTHR46029">
    <property type="entry name" value="C-TERMINAL-BINDING PROTEIN"/>
    <property type="match status" value="1"/>
</dbReference>
<keyword evidence="1" id="KW-0479">Metal-binding</keyword>
<feature type="region of interest" description="Disordered" evidence="6">
    <location>
        <begin position="121"/>
        <end position="144"/>
    </location>
</feature>
<dbReference type="InterPro" id="IPR051638">
    <property type="entry name" value="CTBP_dehydrogenase"/>
</dbReference>
<evidence type="ECO:0000256" key="2">
    <source>
        <dbReference type="ARBA" id="ARBA00022771"/>
    </source>
</evidence>
<evidence type="ECO:0000256" key="3">
    <source>
        <dbReference type="ARBA" id="ARBA00022833"/>
    </source>
</evidence>
<keyword evidence="4 5" id="KW-0238">DNA-binding</keyword>
<dbReference type="InterPro" id="IPR006140">
    <property type="entry name" value="D-isomer_DH_NAD-bd"/>
</dbReference>
<evidence type="ECO:0000313" key="8">
    <source>
        <dbReference type="Proteomes" id="UP000887563"/>
    </source>
</evidence>
<organism evidence="8 9">
    <name type="scientific">Meloidogyne incognita</name>
    <name type="common">Southern root-knot nematode worm</name>
    <name type="synonym">Oxyuris incognita</name>
    <dbReference type="NCBI Taxonomy" id="6306"/>
    <lineage>
        <taxon>Eukaryota</taxon>
        <taxon>Metazoa</taxon>
        <taxon>Ecdysozoa</taxon>
        <taxon>Nematoda</taxon>
        <taxon>Chromadorea</taxon>
        <taxon>Rhabditida</taxon>
        <taxon>Tylenchina</taxon>
        <taxon>Tylenchomorpha</taxon>
        <taxon>Tylenchoidea</taxon>
        <taxon>Meloidogynidae</taxon>
        <taxon>Meloidogyninae</taxon>
        <taxon>Meloidogyne</taxon>
        <taxon>Meloidogyne incognita group</taxon>
    </lineage>
</organism>
<keyword evidence="2 5" id="KW-0863">Zinc-finger</keyword>
<feature type="domain" description="THAP-type" evidence="7">
    <location>
        <begin position="1"/>
        <end position="76"/>
    </location>
</feature>
<evidence type="ECO:0000256" key="5">
    <source>
        <dbReference type="PROSITE-ProRule" id="PRU00309"/>
    </source>
</evidence>
<proteinExistence type="predicted"/>
<feature type="compositionally biased region" description="Low complexity" evidence="6">
    <location>
        <begin position="121"/>
        <end position="139"/>
    </location>
</feature>
<dbReference type="GO" id="GO:0005634">
    <property type="term" value="C:nucleus"/>
    <property type="evidence" value="ECO:0007669"/>
    <property type="project" value="TreeGrafter"/>
</dbReference>
<dbReference type="WBParaSite" id="Minc3s00147g06034">
    <property type="protein sequence ID" value="Minc3s00147g06034"/>
    <property type="gene ID" value="Minc3s00147g06034"/>
</dbReference>
<dbReference type="PROSITE" id="PS50950">
    <property type="entry name" value="ZF_THAP"/>
    <property type="match status" value="1"/>
</dbReference>
<dbReference type="AlphaFoldDB" id="A0A914KWW8"/>
<keyword evidence="3" id="KW-0862">Zinc</keyword>
<dbReference type="InterPro" id="IPR036291">
    <property type="entry name" value="NAD(P)-bd_dom_sf"/>
</dbReference>